<dbReference type="AlphaFoldDB" id="A0A7W9KMR1"/>
<accession>A0A7W9KMR1</accession>
<comment type="caution">
    <text evidence="2">The sequence shown here is derived from an EMBL/GenBank/DDBJ whole genome shotgun (WGS) entry which is preliminary data.</text>
</comment>
<evidence type="ECO:0000313" key="2">
    <source>
        <dbReference type="EMBL" id="MBB5895410.1"/>
    </source>
</evidence>
<dbReference type="EMBL" id="JACHIR010000001">
    <property type="protein sequence ID" value="MBB5895410.1"/>
    <property type="molecule type" value="Genomic_DNA"/>
</dbReference>
<organism evidence="2 3">
    <name type="scientific">Kutzneria kofuensis</name>
    <dbReference type="NCBI Taxonomy" id="103725"/>
    <lineage>
        <taxon>Bacteria</taxon>
        <taxon>Bacillati</taxon>
        <taxon>Actinomycetota</taxon>
        <taxon>Actinomycetes</taxon>
        <taxon>Pseudonocardiales</taxon>
        <taxon>Pseudonocardiaceae</taxon>
        <taxon>Kutzneria</taxon>
    </lineage>
</organism>
<evidence type="ECO:0000256" key="1">
    <source>
        <dbReference type="SAM" id="MobiDB-lite"/>
    </source>
</evidence>
<dbReference type="Proteomes" id="UP000585638">
    <property type="component" value="Unassembled WGS sequence"/>
</dbReference>
<keyword evidence="3" id="KW-1185">Reference proteome</keyword>
<name>A0A7W9KMR1_9PSEU</name>
<proteinExistence type="predicted"/>
<sequence length="190" mass="19905">MTYGTLDGSTIPPPPPPPKPDAKPFDTSTIPGFTSADGTPDNPSFTPPDVPGTKGDGKGGKTEVHTATLKLFADNIDKLKEPLNTALTKLQDLKPVEAGDFNTGHVMKTMITGSDGTGMLQAGFETVLKKTIKTVTDVHEAVVKMAKDYDNVDDLNKMTGQQLNRALDDSWVSTDIGAIGSAGSAFGSGK</sequence>
<dbReference type="RefSeq" id="WP_184867206.1">
    <property type="nucleotide sequence ID" value="NZ_JACHIR010000001.1"/>
</dbReference>
<evidence type="ECO:0000313" key="3">
    <source>
        <dbReference type="Proteomes" id="UP000585638"/>
    </source>
</evidence>
<gene>
    <name evidence="2" type="ORF">BJ998_006606</name>
</gene>
<feature type="region of interest" description="Disordered" evidence="1">
    <location>
        <begin position="1"/>
        <end position="62"/>
    </location>
</feature>
<reference evidence="2 3" key="1">
    <citation type="submission" date="2020-08" db="EMBL/GenBank/DDBJ databases">
        <title>Sequencing the genomes of 1000 actinobacteria strains.</title>
        <authorList>
            <person name="Klenk H.-P."/>
        </authorList>
    </citation>
    <scope>NUCLEOTIDE SEQUENCE [LARGE SCALE GENOMIC DNA]</scope>
    <source>
        <strain evidence="2 3">DSM 43851</strain>
    </source>
</reference>
<protein>
    <submittedName>
        <fullName evidence="2">Uncharacterized protein</fullName>
    </submittedName>
</protein>